<reference evidence="9" key="3">
    <citation type="submission" date="2012-09" db="EMBL/GenBank/DDBJ databases">
        <authorList>
            <consortium name="VectorBase"/>
        </authorList>
    </citation>
    <scope>NUCLEOTIDE SEQUENCE</scope>
    <source>
        <strain evidence="9">Liverpool</strain>
    </source>
</reference>
<comment type="subcellular location">
    <subcellularLocation>
        <location evidence="1 8">Cell membrane</location>
        <topology evidence="1 8">Multi-pass membrane protein</topology>
    </subcellularLocation>
</comment>
<dbReference type="GO" id="GO:0007635">
    <property type="term" value="P:chemosensory behavior"/>
    <property type="evidence" value="ECO:0007669"/>
    <property type="project" value="TreeGrafter"/>
</dbReference>
<evidence type="ECO:0000256" key="5">
    <source>
        <dbReference type="ARBA" id="ARBA00023136"/>
    </source>
</evidence>
<dbReference type="PaxDb" id="7159-AAEL017040-PA"/>
<protein>
    <recommendedName>
        <fullName evidence="8">Gustatory receptor</fullName>
    </recommendedName>
</protein>
<gene>
    <name evidence="9" type="primary">GPRgr62</name>
    <name evidence="9" type="ORF">AaeL_AAEL017040</name>
</gene>
<feature type="transmembrane region" description="Helical" evidence="8">
    <location>
        <begin position="46"/>
        <end position="65"/>
    </location>
</feature>
<evidence type="ECO:0000313" key="9">
    <source>
        <dbReference type="EMBL" id="EJY57715.1"/>
    </source>
</evidence>
<dbReference type="PANTHER" id="PTHR21143">
    <property type="entry name" value="INVERTEBRATE GUSTATORY RECEPTOR"/>
    <property type="match status" value="1"/>
</dbReference>
<name>J9HYZ9_AEDAE</name>
<dbReference type="PANTHER" id="PTHR21143:SF104">
    <property type="entry name" value="GUSTATORY RECEPTOR 8A-RELATED"/>
    <property type="match status" value="1"/>
</dbReference>
<keyword evidence="4 8" id="KW-1133">Transmembrane helix</keyword>
<sequence length="408" mass="46626">MFRRASNIYDSFRSIEVFLKLLGVLPLIWVDSAITDKSINQKLLNWLNLLGNCISYLLVVFIQYVPIRPSEGLLDQVYSSSILQTSSTLLPLLFIILGHTMGSQMKRIFHELNDFDQKLRVISFCAMDYQKHRILIICYQMCLISVTSLVTCSSFFVINNLSFPRVAYLYIWRVMLTWTVVAQQFVVTVWLIIERVKQMNKVFGMYFPKNGLPSSLLPKKGYQETVEVRNEKTQLIVLRHIVVLYDKIVDVVDLVNHCYSIQITICVGVCFSVGVISTFGVFKALLRWQELYFMGLHNIVWGAYYVCIVVIFISAGSQIAQEGKRTGTLVYKGITNCPSSAVKNELNLFSQQLLHRRPIITCGMFVYDWTLMYTLIGATATYLIIMIQFDISVTSLMSSNGTTSKCVP</sequence>
<dbReference type="GO" id="GO:0050909">
    <property type="term" value="P:sensory perception of taste"/>
    <property type="evidence" value="ECO:0007669"/>
    <property type="project" value="InterPro"/>
</dbReference>
<feature type="non-terminal residue" evidence="9">
    <location>
        <position position="408"/>
    </location>
</feature>
<evidence type="ECO:0000256" key="4">
    <source>
        <dbReference type="ARBA" id="ARBA00022989"/>
    </source>
</evidence>
<comment type="function">
    <text evidence="8">Gustatory receptor which mediates acceptance or avoidance behavior, depending on its substrates.</text>
</comment>
<comment type="similarity">
    <text evidence="8">Belongs to the insect chemoreceptor superfamily. Gustatory receptor (GR) family.</text>
</comment>
<evidence type="ECO:0000256" key="2">
    <source>
        <dbReference type="ARBA" id="ARBA00022475"/>
    </source>
</evidence>
<dbReference type="AlphaFoldDB" id="J9HYZ9"/>
<dbReference type="GO" id="GO:0008049">
    <property type="term" value="P:male courtship behavior"/>
    <property type="evidence" value="ECO:0007669"/>
    <property type="project" value="TreeGrafter"/>
</dbReference>
<evidence type="ECO:0000256" key="7">
    <source>
        <dbReference type="ARBA" id="ARBA00023224"/>
    </source>
</evidence>
<keyword evidence="3 8" id="KW-0812">Transmembrane</keyword>
<dbReference type="GO" id="GO:0030424">
    <property type="term" value="C:axon"/>
    <property type="evidence" value="ECO:0007669"/>
    <property type="project" value="TreeGrafter"/>
</dbReference>
<organism evidence="9 10">
    <name type="scientific">Aedes aegypti</name>
    <name type="common">Yellowfever mosquito</name>
    <name type="synonym">Culex aegypti</name>
    <dbReference type="NCBI Taxonomy" id="7159"/>
    <lineage>
        <taxon>Eukaryota</taxon>
        <taxon>Metazoa</taxon>
        <taxon>Ecdysozoa</taxon>
        <taxon>Arthropoda</taxon>
        <taxon>Hexapoda</taxon>
        <taxon>Insecta</taxon>
        <taxon>Pterygota</taxon>
        <taxon>Neoptera</taxon>
        <taxon>Endopterygota</taxon>
        <taxon>Diptera</taxon>
        <taxon>Nematocera</taxon>
        <taxon>Culicoidea</taxon>
        <taxon>Culicidae</taxon>
        <taxon>Culicinae</taxon>
        <taxon>Aedini</taxon>
        <taxon>Aedes</taxon>
        <taxon>Stegomyia</taxon>
    </lineage>
</organism>
<keyword evidence="5 8" id="KW-0472">Membrane</keyword>
<dbReference type="eggNOG" id="ENOG502TC88">
    <property type="taxonomic scope" value="Eukaryota"/>
</dbReference>
<keyword evidence="2 8" id="KW-1003">Cell membrane</keyword>
<dbReference type="GO" id="GO:0030425">
    <property type="term" value="C:dendrite"/>
    <property type="evidence" value="ECO:0007669"/>
    <property type="project" value="TreeGrafter"/>
</dbReference>
<evidence type="ECO:0000256" key="3">
    <source>
        <dbReference type="ARBA" id="ARBA00022692"/>
    </source>
</evidence>
<evidence type="ECO:0000256" key="6">
    <source>
        <dbReference type="ARBA" id="ARBA00023170"/>
    </source>
</evidence>
<feature type="transmembrane region" description="Helical" evidence="8">
    <location>
        <begin position="134"/>
        <end position="158"/>
    </location>
</feature>
<dbReference type="VEuPathDB" id="VectorBase:AAEL007935"/>
<evidence type="ECO:0000313" key="10">
    <source>
        <dbReference type="Proteomes" id="UP000682892"/>
    </source>
</evidence>
<accession>J9HYZ9</accession>
<dbReference type="GO" id="GO:0043025">
    <property type="term" value="C:neuronal cell body"/>
    <property type="evidence" value="ECO:0007669"/>
    <property type="project" value="TreeGrafter"/>
</dbReference>
<keyword evidence="6 8" id="KW-0675">Receptor</keyword>
<keyword evidence="7 8" id="KW-0807">Transducer</keyword>
<feature type="transmembrane region" description="Helical" evidence="8">
    <location>
        <begin position="263"/>
        <end position="285"/>
    </location>
</feature>
<dbReference type="Proteomes" id="UP000682892">
    <property type="component" value="Unassembled WGS sequence"/>
</dbReference>
<evidence type="ECO:0000256" key="1">
    <source>
        <dbReference type="ARBA" id="ARBA00004651"/>
    </source>
</evidence>
<evidence type="ECO:0000256" key="8">
    <source>
        <dbReference type="RuleBase" id="RU363108"/>
    </source>
</evidence>
<reference evidence="9" key="2">
    <citation type="journal article" date="2007" name="Science">
        <title>Genome sequence of Aedes aegypti, a major arbovirus vector.</title>
        <authorList>
            <person name="Nene V."/>
            <person name="Wortman J.R."/>
            <person name="Lawson D."/>
            <person name="Haas B."/>
            <person name="Kodira C."/>
            <person name="Tu Z.J."/>
            <person name="Loftus B."/>
            <person name="Xi Z."/>
            <person name="Megy K."/>
            <person name="Grabherr M."/>
            <person name="Ren Q."/>
            <person name="Zdobnov E.M."/>
            <person name="Lobo N.F."/>
            <person name="Campbell K.S."/>
            <person name="Brown S.E."/>
            <person name="Bonaldo M.F."/>
            <person name="Zhu J."/>
            <person name="Sinkins S.P."/>
            <person name="Hogenkamp D.G."/>
            <person name="Amedeo P."/>
            <person name="Arensburger P."/>
            <person name="Atkinson P.W."/>
            <person name="Bidwell S."/>
            <person name="Biedler J."/>
            <person name="Birney E."/>
            <person name="Bruggner R.V."/>
            <person name="Costas J."/>
            <person name="Coy M.R."/>
            <person name="Crabtree J."/>
            <person name="Crawford M."/>
            <person name="Debruyn B."/>
            <person name="Decaprio D."/>
            <person name="Eiglmeier K."/>
            <person name="Eisenstadt E."/>
            <person name="El-Dorry H."/>
            <person name="Gelbart W.M."/>
            <person name="Gomes S.L."/>
            <person name="Hammond M."/>
            <person name="Hannick L.I."/>
            <person name="Hogan J.R."/>
            <person name="Holmes M.H."/>
            <person name="Jaffe D."/>
            <person name="Johnston J.S."/>
            <person name="Kennedy R.C."/>
            <person name="Koo H."/>
            <person name="Kravitz S."/>
            <person name="Kriventseva E.V."/>
            <person name="Kulp D."/>
            <person name="Labutti K."/>
            <person name="Lee E."/>
            <person name="Li S."/>
            <person name="Lovin D.D."/>
            <person name="Mao C."/>
            <person name="Mauceli E."/>
            <person name="Menck C.F."/>
            <person name="Miller J.R."/>
            <person name="Montgomery P."/>
            <person name="Mori A."/>
            <person name="Nascimento A.L."/>
            <person name="Naveira H.F."/>
            <person name="Nusbaum C."/>
            <person name="O'leary S."/>
            <person name="Orvis J."/>
            <person name="Pertea M."/>
            <person name="Quesneville H."/>
            <person name="Reidenbach K.R."/>
            <person name="Rogers Y.H."/>
            <person name="Roth C.W."/>
            <person name="Schneider J.R."/>
            <person name="Schatz M."/>
            <person name="Shumway M."/>
            <person name="Stanke M."/>
            <person name="Stinson E.O."/>
            <person name="Tubio J.M."/>
            <person name="Vanzee J.P."/>
            <person name="Verjovski-Almeida S."/>
            <person name="Werner D."/>
            <person name="White O."/>
            <person name="Wyder S."/>
            <person name="Zeng Q."/>
            <person name="Zhao Q."/>
            <person name="Zhao Y."/>
            <person name="Hill C.A."/>
            <person name="Raikhel A.S."/>
            <person name="Soares M.B."/>
            <person name="Knudson D.L."/>
            <person name="Lee N.H."/>
            <person name="Galagan J."/>
            <person name="Salzberg S.L."/>
            <person name="Paulsen I.T."/>
            <person name="Dimopoulos G."/>
            <person name="Collins F.H."/>
            <person name="Birren B."/>
            <person name="Fraser-Liggett C.M."/>
            <person name="Severson D.W."/>
        </authorList>
    </citation>
    <scope>NUCLEOTIDE SEQUENCE [LARGE SCALE GENOMIC DNA]</scope>
    <source>
        <strain evidence="9">Liverpool</strain>
    </source>
</reference>
<dbReference type="InterPro" id="IPR013604">
    <property type="entry name" value="7TM_chemorcpt"/>
</dbReference>
<dbReference type="PhylomeDB" id="J9HYZ9"/>
<feature type="transmembrane region" description="Helical" evidence="8">
    <location>
        <begin position="365"/>
        <end position="389"/>
    </location>
</feature>
<feature type="transmembrane region" description="Helical" evidence="8">
    <location>
        <begin position="170"/>
        <end position="193"/>
    </location>
</feature>
<dbReference type="GO" id="GO:0007165">
    <property type="term" value="P:signal transduction"/>
    <property type="evidence" value="ECO:0007669"/>
    <property type="project" value="UniProtKB-KW"/>
</dbReference>
<dbReference type="Pfam" id="PF08395">
    <property type="entry name" value="7tm_7"/>
    <property type="match status" value="1"/>
</dbReference>
<feature type="transmembrane region" description="Helical" evidence="8">
    <location>
        <begin position="291"/>
        <end position="315"/>
    </location>
</feature>
<dbReference type="GO" id="GO:0005886">
    <property type="term" value="C:plasma membrane"/>
    <property type="evidence" value="ECO:0007669"/>
    <property type="project" value="UniProtKB-SubCell"/>
</dbReference>
<reference evidence="9" key="1">
    <citation type="submission" date="2005-10" db="EMBL/GenBank/DDBJ databases">
        <authorList>
            <person name="Loftus B.J."/>
            <person name="Nene V.M."/>
            <person name="Hannick L.I."/>
            <person name="Bidwell S."/>
            <person name="Haas B."/>
            <person name="Amedeo P."/>
            <person name="Orvis J."/>
            <person name="Wortman J.R."/>
            <person name="White O.R."/>
            <person name="Salzberg S."/>
            <person name="Shumway M."/>
            <person name="Koo H."/>
            <person name="Zhao Y."/>
            <person name="Holmes M."/>
            <person name="Miller J."/>
            <person name="Schatz M."/>
            <person name="Pop M."/>
            <person name="Pai G."/>
            <person name="Utterback T."/>
            <person name="Rogers Y.-H."/>
            <person name="Kravitz S."/>
            <person name="Fraser C.M."/>
        </authorList>
    </citation>
    <scope>NUCLEOTIDE SEQUENCE</scope>
    <source>
        <strain evidence="9">Liverpool</strain>
    </source>
</reference>
<dbReference type="EMBL" id="CH477475">
    <property type="protein sequence ID" value="EJY57715.1"/>
    <property type="molecule type" value="Genomic_DNA"/>
</dbReference>
<proteinExistence type="inferred from homology"/>
<dbReference type="HOGENOM" id="CLU_039879_1_0_1"/>
<feature type="transmembrane region" description="Helical" evidence="8">
    <location>
        <begin position="77"/>
        <end position="97"/>
    </location>
</feature>